<evidence type="ECO:0000256" key="4">
    <source>
        <dbReference type="ARBA" id="ARBA00014878"/>
    </source>
</evidence>
<dbReference type="EMBL" id="HBEY01011661">
    <property type="protein sequence ID" value="CAD8602257.1"/>
    <property type="molecule type" value="Transcribed_RNA"/>
</dbReference>
<dbReference type="SMART" id="SM00088">
    <property type="entry name" value="PINT"/>
    <property type="match status" value="1"/>
</dbReference>
<dbReference type="PANTHER" id="PTHR10758">
    <property type="entry name" value="26S PROTEASOME NON-ATPASE REGULATORY SUBUNIT 3/COP9 SIGNALOSOME COMPLEX SUBUNIT 3"/>
    <property type="match status" value="1"/>
</dbReference>
<proteinExistence type="inferred from homology"/>
<evidence type="ECO:0000256" key="1">
    <source>
        <dbReference type="ARBA" id="ARBA00004123"/>
    </source>
</evidence>
<dbReference type="InterPro" id="IPR036390">
    <property type="entry name" value="WH_DNA-bd_sf"/>
</dbReference>
<dbReference type="GO" id="GO:0006511">
    <property type="term" value="P:ubiquitin-dependent protein catabolic process"/>
    <property type="evidence" value="ECO:0007669"/>
    <property type="project" value="TreeGrafter"/>
</dbReference>
<comment type="subcellular location">
    <subcellularLocation>
        <location evidence="2">Cytoplasm</location>
    </subcellularLocation>
    <subcellularLocation>
        <location evidence="1">Nucleus</location>
    </subcellularLocation>
</comment>
<keyword evidence="7" id="KW-0539">Nucleus</keyword>
<dbReference type="SUPFAM" id="SSF46785">
    <property type="entry name" value="Winged helix' DNA-binding domain"/>
    <property type="match status" value="1"/>
</dbReference>
<dbReference type="Gene3D" id="1.25.40.570">
    <property type="match status" value="1"/>
</dbReference>
<name>A0A7S0L4U1_9EUKA</name>
<evidence type="ECO:0000313" key="9">
    <source>
        <dbReference type="EMBL" id="CAD8602257.1"/>
    </source>
</evidence>
<accession>A0A7S0L4U1</accession>
<evidence type="ECO:0000256" key="3">
    <source>
        <dbReference type="ARBA" id="ARBA00007084"/>
    </source>
</evidence>
<keyword evidence="5" id="KW-0963">Cytoplasm</keyword>
<keyword evidence="6" id="KW-0736">Signalosome</keyword>
<evidence type="ECO:0000256" key="7">
    <source>
        <dbReference type="ARBA" id="ARBA00023242"/>
    </source>
</evidence>
<evidence type="ECO:0000256" key="6">
    <source>
        <dbReference type="ARBA" id="ARBA00022790"/>
    </source>
</evidence>
<dbReference type="PROSITE" id="PS50250">
    <property type="entry name" value="PCI"/>
    <property type="match status" value="1"/>
</dbReference>
<dbReference type="InterPro" id="IPR050756">
    <property type="entry name" value="CSN3"/>
</dbReference>
<reference evidence="9" key="1">
    <citation type="submission" date="2021-01" db="EMBL/GenBank/DDBJ databases">
        <authorList>
            <person name="Corre E."/>
            <person name="Pelletier E."/>
            <person name="Niang G."/>
            <person name="Scheremetjew M."/>
            <person name="Finn R."/>
            <person name="Kale V."/>
            <person name="Holt S."/>
            <person name="Cochrane G."/>
            <person name="Meng A."/>
            <person name="Brown T."/>
            <person name="Cohen L."/>
        </authorList>
    </citation>
    <scope>NUCLEOTIDE SEQUENCE</scope>
    <source>
        <strain evidence="9">PLY182g</strain>
    </source>
</reference>
<dbReference type="InterPro" id="IPR000717">
    <property type="entry name" value="PCI_dom"/>
</dbReference>
<dbReference type="Pfam" id="PF22788">
    <property type="entry name" value="COP9_hel_rpt"/>
    <property type="match status" value="1"/>
</dbReference>
<dbReference type="AlphaFoldDB" id="A0A7S0L4U1"/>
<feature type="domain" description="PCI" evidence="8">
    <location>
        <begin position="202"/>
        <end position="370"/>
    </location>
</feature>
<sequence>MDGPLGDLLSSVERLSESSSLSQLLALLNANEELLIKHLPLLDDLLPVLCPRLNSLGMVYILNCKAATVPLSNMQAVNVFIQQCRRLLLDCDPVQVQMVPAQFVAVCNKFSAAALAIKSPIVAVRPLQAAALALQPTQTHFTQIHAEFMKVCLLSKCYSVAEPLLYRSKELLHVDREATHVTPRDLLLYHYYAGMIEIGLKNFKSAIQYFTLCFSAPSNVLNAIMVEAYKKCLLCSLIEHGEQPRMPRYTSLSITRHVKNGIAPYTELAEAFAMRKASDLQQALEKHADIHRKDGTFGLAKQTVQALIRRNIHRLTQTYLTLSLAHIAESVELSSAQEAECYIVRMVSKGEISAKIDEAQGMVHFTELPERFDTAATAVDMEAKIGAVIGLTEKLHEMNSQLVVDSNYISRMARERQPRGWNEDEAMEAAPKFR</sequence>
<evidence type="ECO:0000259" key="8">
    <source>
        <dbReference type="PROSITE" id="PS50250"/>
    </source>
</evidence>
<gene>
    <name evidence="9" type="ORF">CPEL01642_LOCUS5589</name>
</gene>
<protein>
    <recommendedName>
        <fullName evidence="4">COP9 signalosome complex subunit 3</fullName>
    </recommendedName>
</protein>
<evidence type="ECO:0000256" key="5">
    <source>
        <dbReference type="ARBA" id="ARBA00022490"/>
    </source>
</evidence>
<dbReference type="PANTHER" id="PTHR10758:SF1">
    <property type="entry name" value="COP9 SIGNALOSOME COMPLEX SUBUNIT 3"/>
    <property type="match status" value="1"/>
</dbReference>
<dbReference type="GO" id="GO:0008180">
    <property type="term" value="C:COP9 signalosome"/>
    <property type="evidence" value="ECO:0007669"/>
    <property type="project" value="UniProtKB-KW"/>
</dbReference>
<organism evidence="9">
    <name type="scientific">Coccolithus braarudii</name>
    <dbReference type="NCBI Taxonomy" id="221442"/>
    <lineage>
        <taxon>Eukaryota</taxon>
        <taxon>Haptista</taxon>
        <taxon>Haptophyta</taxon>
        <taxon>Prymnesiophyceae</taxon>
        <taxon>Coccolithales</taxon>
        <taxon>Coccolithaceae</taxon>
        <taxon>Coccolithus</taxon>
    </lineage>
</organism>
<dbReference type="Pfam" id="PF01399">
    <property type="entry name" value="PCI"/>
    <property type="match status" value="1"/>
</dbReference>
<evidence type="ECO:0000256" key="2">
    <source>
        <dbReference type="ARBA" id="ARBA00004496"/>
    </source>
</evidence>
<comment type="similarity">
    <text evidence="3">Belongs to the CSN3 family.</text>
</comment>
<dbReference type="GO" id="GO:0005737">
    <property type="term" value="C:cytoplasm"/>
    <property type="evidence" value="ECO:0007669"/>
    <property type="project" value="UniProtKB-SubCell"/>
</dbReference>
<dbReference type="InterPro" id="IPR055089">
    <property type="entry name" value="COP9_N"/>
</dbReference>